<sequence length="184" mass="19818">MIADKDFENGRTARAVARRFAVFIPIVVVWLVLDQASKLFFNGSYHAGQVISDPILGIFRFHLVYNTGGAWSIFSGATWALGAFSLVVCIALTAYLALTPQHPNTGELIGISLVVAGGIGNAIDRFTLGFVVDFIEPTFIDFPIFNIADIGVTCGIILFIVSLLIHERTEAKRAARGSENGGGE</sequence>
<dbReference type="EMBL" id="WAJR01000001">
    <property type="protein sequence ID" value="KAB1642999.1"/>
    <property type="molecule type" value="Genomic_DNA"/>
</dbReference>
<dbReference type="OrthoDB" id="4308908at2"/>
<dbReference type="EC" id="3.4.23.36" evidence="9"/>
<comment type="function">
    <text evidence="9 10">This protein specifically catalyzes the removal of signal peptides from prolipoproteins.</text>
</comment>
<name>A0A6N6NUZ2_9ACTN</name>
<evidence type="ECO:0000256" key="1">
    <source>
        <dbReference type="ARBA" id="ARBA00006139"/>
    </source>
</evidence>
<dbReference type="AlphaFoldDB" id="A0A6N6NUZ2"/>
<dbReference type="PRINTS" id="PR00781">
    <property type="entry name" value="LIPOSIGPTASE"/>
</dbReference>
<evidence type="ECO:0000256" key="6">
    <source>
        <dbReference type="ARBA" id="ARBA00022801"/>
    </source>
</evidence>
<dbReference type="GO" id="GO:0004190">
    <property type="term" value="F:aspartic-type endopeptidase activity"/>
    <property type="evidence" value="ECO:0007669"/>
    <property type="project" value="UniProtKB-UniRule"/>
</dbReference>
<feature type="transmembrane region" description="Helical" evidence="9">
    <location>
        <begin position="108"/>
        <end position="132"/>
    </location>
</feature>
<comment type="similarity">
    <text evidence="1 9 11">Belongs to the peptidase A8 family.</text>
</comment>
<evidence type="ECO:0000313" key="12">
    <source>
        <dbReference type="EMBL" id="KAB1642999.1"/>
    </source>
</evidence>
<evidence type="ECO:0000256" key="4">
    <source>
        <dbReference type="ARBA" id="ARBA00022692"/>
    </source>
</evidence>
<keyword evidence="8 9" id="KW-0472">Membrane</keyword>
<dbReference type="RefSeq" id="WP_158048586.1">
    <property type="nucleotide sequence ID" value="NZ_WAJR01000001.1"/>
</dbReference>
<dbReference type="Pfam" id="PF01252">
    <property type="entry name" value="Peptidase_A8"/>
    <property type="match status" value="1"/>
</dbReference>
<dbReference type="UniPathway" id="UPA00665"/>
<evidence type="ECO:0000256" key="3">
    <source>
        <dbReference type="ARBA" id="ARBA00022670"/>
    </source>
</evidence>
<comment type="caution">
    <text evidence="12">The sequence shown here is derived from an EMBL/GenBank/DDBJ whole genome shotgun (WGS) entry which is preliminary data.</text>
</comment>
<evidence type="ECO:0000256" key="8">
    <source>
        <dbReference type="ARBA" id="ARBA00023136"/>
    </source>
</evidence>
<evidence type="ECO:0000256" key="9">
    <source>
        <dbReference type="HAMAP-Rule" id="MF_00161"/>
    </source>
</evidence>
<evidence type="ECO:0000256" key="5">
    <source>
        <dbReference type="ARBA" id="ARBA00022750"/>
    </source>
</evidence>
<proteinExistence type="inferred from homology"/>
<evidence type="ECO:0000256" key="11">
    <source>
        <dbReference type="RuleBase" id="RU004181"/>
    </source>
</evidence>
<comment type="subcellular location">
    <subcellularLocation>
        <location evidence="9">Cell membrane</location>
        <topology evidence="9">Multi-pass membrane protein</topology>
    </subcellularLocation>
</comment>
<gene>
    <name evidence="9 12" type="primary">lspA</name>
    <name evidence="12" type="ORF">F8C90_01060</name>
</gene>
<dbReference type="Proteomes" id="UP000468668">
    <property type="component" value="Unassembled WGS sequence"/>
</dbReference>
<accession>A0A6N6NUZ2</accession>
<feature type="transmembrane region" description="Helical" evidence="9">
    <location>
        <begin position="144"/>
        <end position="166"/>
    </location>
</feature>
<keyword evidence="4 9" id="KW-0812">Transmembrane</keyword>
<evidence type="ECO:0000256" key="10">
    <source>
        <dbReference type="RuleBase" id="RU000594"/>
    </source>
</evidence>
<keyword evidence="2 9" id="KW-1003">Cell membrane</keyword>
<dbReference type="GO" id="GO:0006508">
    <property type="term" value="P:proteolysis"/>
    <property type="evidence" value="ECO:0007669"/>
    <property type="project" value="UniProtKB-KW"/>
</dbReference>
<feature type="transmembrane region" description="Helical" evidence="9">
    <location>
        <begin position="16"/>
        <end position="33"/>
    </location>
</feature>
<evidence type="ECO:0000256" key="7">
    <source>
        <dbReference type="ARBA" id="ARBA00022989"/>
    </source>
</evidence>
<keyword evidence="5 9" id="KW-0064">Aspartyl protease</keyword>
<dbReference type="PROSITE" id="PS00855">
    <property type="entry name" value="SPASE_II"/>
    <property type="match status" value="1"/>
</dbReference>
<comment type="pathway">
    <text evidence="9">Protein modification; lipoprotein biosynthesis (signal peptide cleavage).</text>
</comment>
<organism evidence="12 13">
    <name type="scientific">Ellagibacter isourolithinifaciens</name>
    <dbReference type="NCBI Taxonomy" id="2137581"/>
    <lineage>
        <taxon>Bacteria</taxon>
        <taxon>Bacillati</taxon>
        <taxon>Actinomycetota</taxon>
        <taxon>Coriobacteriia</taxon>
        <taxon>Eggerthellales</taxon>
        <taxon>Eggerthellaceae</taxon>
        <taxon>Ellagibacter</taxon>
    </lineage>
</organism>
<dbReference type="HAMAP" id="MF_00161">
    <property type="entry name" value="LspA"/>
    <property type="match status" value="1"/>
</dbReference>
<feature type="active site" evidence="9">
    <location>
        <position position="133"/>
    </location>
</feature>
<evidence type="ECO:0000313" key="13">
    <source>
        <dbReference type="Proteomes" id="UP000468668"/>
    </source>
</evidence>
<dbReference type="NCBIfam" id="TIGR00077">
    <property type="entry name" value="lspA"/>
    <property type="match status" value="1"/>
</dbReference>
<keyword evidence="7 9" id="KW-1133">Transmembrane helix</keyword>
<keyword evidence="3 9" id="KW-0645">Protease</keyword>
<dbReference type="GO" id="GO:0005886">
    <property type="term" value="C:plasma membrane"/>
    <property type="evidence" value="ECO:0007669"/>
    <property type="project" value="UniProtKB-SubCell"/>
</dbReference>
<comment type="catalytic activity">
    <reaction evidence="9 10">
        <text>Release of signal peptides from bacterial membrane prolipoproteins. Hydrolyzes -Xaa-Yaa-Zaa-|-(S,diacylglyceryl)Cys-, in which Xaa is hydrophobic (preferably Leu), and Yaa (Ala or Ser) and Zaa (Gly or Ala) have small, neutral side chains.</text>
        <dbReference type="EC" id="3.4.23.36"/>
    </reaction>
</comment>
<dbReference type="InterPro" id="IPR001872">
    <property type="entry name" value="Peptidase_A8"/>
</dbReference>
<evidence type="ECO:0000256" key="2">
    <source>
        <dbReference type="ARBA" id="ARBA00022475"/>
    </source>
</evidence>
<keyword evidence="6 9" id="KW-0378">Hydrolase</keyword>
<feature type="transmembrane region" description="Helical" evidence="9">
    <location>
        <begin position="70"/>
        <end position="96"/>
    </location>
</feature>
<dbReference type="PANTHER" id="PTHR33695">
    <property type="entry name" value="LIPOPROTEIN SIGNAL PEPTIDASE"/>
    <property type="match status" value="1"/>
</dbReference>
<dbReference type="GeneID" id="98656991"/>
<feature type="active site" evidence="9">
    <location>
        <position position="149"/>
    </location>
</feature>
<reference evidence="12 13" key="1">
    <citation type="submission" date="2019-09" db="EMBL/GenBank/DDBJ databases">
        <title>Whole genome shotgun sequencing (WGS) of Ellagibacter isourolithinifaciens DSM 104140(T) and Adlercreutzia muris DSM 29508(T).</title>
        <authorList>
            <person name="Stoll D.A."/>
            <person name="Danylec N."/>
            <person name="Huch M."/>
        </authorList>
    </citation>
    <scope>NUCLEOTIDE SEQUENCE [LARGE SCALE GENOMIC DNA]</scope>
    <source>
        <strain evidence="12 13">DSM 104140</strain>
    </source>
</reference>
<keyword evidence="13" id="KW-1185">Reference proteome</keyword>
<dbReference type="PANTHER" id="PTHR33695:SF1">
    <property type="entry name" value="LIPOPROTEIN SIGNAL PEPTIDASE"/>
    <property type="match status" value="1"/>
</dbReference>
<protein>
    <recommendedName>
        <fullName evidence="9">Lipoprotein signal peptidase</fullName>
        <ecNumber evidence="9">3.4.23.36</ecNumber>
    </recommendedName>
    <alternativeName>
        <fullName evidence="9">Prolipoprotein signal peptidase</fullName>
    </alternativeName>
    <alternativeName>
        <fullName evidence="9">Signal peptidase II</fullName>
        <shortName evidence="9">SPase II</shortName>
    </alternativeName>
</protein>